<organism evidence="2 3">
    <name type="scientific">Clostridium puniceum</name>
    <dbReference type="NCBI Taxonomy" id="29367"/>
    <lineage>
        <taxon>Bacteria</taxon>
        <taxon>Bacillati</taxon>
        <taxon>Bacillota</taxon>
        <taxon>Clostridia</taxon>
        <taxon>Eubacteriales</taxon>
        <taxon>Clostridiaceae</taxon>
        <taxon>Clostridium</taxon>
    </lineage>
</organism>
<feature type="domain" description="Xylose isomerase-like TIM barrel" evidence="1">
    <location>
        <begin position="21"/>
        <end position="227"/>
    </location>
</feature>
<accession>A0A1S8TXG6</accession>
<dbReference type="InterPro" id="IPR013022">
    <property type="entry name" value="Xyl_isomerase-like_TIM-brl"/>
</dbReference>
<name>A0A1S8TXG6_9CLOT</name>
<dbReference type="PANTHER" id="PTHR12110">
    <property type="entry name" value="HYDROXYPYRUVATE ISOMERASE"/>
    <property type="match status" value="1"/>
</dbReference>
<gene>
    <name evidence="2" type="primary">asbF</name>
    <name evidence="2" type="ORF">CLPUN_04110</name>
</gene>
<proteinExistence type="predicted"/>
<dbReference type="STRING" id="29367.CLPUN_04110"/>
<protein>
    <submittedName>
        <fullName evidence="2">3-dehydroshikimate dehydratase</fullName>
        <ecNumber evidence="2">4.2.1.118</ecNumber>
    </submittedName>
</protein>
<dbReference type="RefSeq" id="WP_077845714.1">
    <property type="nucleotide sequence ID" value="NZ_LZZM01000022.1"/>
</dbReference>
<dbReference type="Gene3D" id="3.20.20.150">
    <property type="entry name" value="Divalent-metal-dependent TIM barrel enzymes"/>
    <property type="match status" value="1"/>
</dbReference>
<dbReference type="EMBL" id="LZZM01000022">
    <property type="protein sequence ID" value="OOM82272.1"/>
    <property type="molecule type" value="Genomic_DNA"/>
</dbReference>
<reference evidence="2 3" key="1">
    <citation type="submission" date="2016-05" db="EMBL/GenBank/DDBJ databases">
        <title>Microbial solvent formation.</title>
        <authorList>
            <person name="Poehlein A."/>
            <person name="Montoya Solano J.D."/>
            <person name="Flitsch S."/>
            <person name="Krabben P."/>
            <person name="Duerre P."/>
            <person name="Daniel R."/>
        </authorList>
    </citation>
    <scope>NUCLEOTIDE SEQUENCE [LARGE SCALE GENOMIC DNA]</scope>
    <source>
        <strain evidence="2 3">DSM 2619</strain>
    </source>
</reference>
<keyword evidence="3" id="KW-1185">Reference proteome</keyword>
<comment type="caution">
    <text evidence="2">The sequence shown here is derived from an EMBL/GenBank/DDBJ whole genome shotgun (WGS) entry which is preliminary data.</text>
</comment>
<evidence type="ECO:0000259" key="1">
    <source>
        <dbReference type="Pfam" id="PF01261"/>
    </source>
</evidence>
<dbReference type="OrthoDB" id="9815124at2"/>
<keyword evidence="2" id="KW-0456">Lyase</keyword>
<dbReference type="InterPro" id="IPR036237">
    <property type="entry name" value="Xyl_isomerase-like_sf"/>
</dbReference>
<dbReference type="Proteomes" id="UP000190890">
    <property type="component" value="Unassembled WGS sequence"/>
</dbReference>
<sequence>MNGMTSVTFRKKSVDEVIKITTEAGLEGIEWGGDVHVPLGELLKAKEIAKKTREAGLKVLSYGSYHTLLQDDVNDFKKILKTANVMGTDCIRIWAGKVDINKVSSEEFIKASQELKVICKIAYEEGVFISLEKHRKTLTHTTESTLHLLQLTDCENLRTYWQPSLELSVEENCKSIRLLKPYIGNIHVFKWNYMKERFPLLEGKEWPLYISELKADLNIQSFILEFVKDDSDEAFLKDAVTLKKWLCN</sequence>
<dbReference type="SUPFAM" id="SSF51658">
    <property type="entry name" value="Xylose isomerase-like"/>
    <property type="match status" value="1"/>
</dbReference>
<dbReference type="AlphaFoldDB" id="A0A1S8TXG6"/>
<dbReference type="PANTHER" id="PTHR12110:SF41">
    <property type="entry name" value="INOSOSE DEHYDRATASE"/>
    <property type="match status" value="1"/>
</dbReference>
<dbReference type="GO" id="GO:0046565">
    <property type="term" value="F:3-dehydroshikimate dehydratase activity"/>
    <property type="evidence" value="ECO:0007669"/>
    <property type="project" value="UniProtKB-EC"/>
</dbReference>
<dbReference type="EC" id="4.2.1.118" evidence="2"/>
<evidence type="ECO:0000313" key="3">
    <source>
        <dbReference type="Proteomes" id="UP000190890"/>
    </source>
</evidence>
<dbReference type="Pfam" id="PF01261">
    <property type="entry name" value="AP_endonuc_2"/>
    <property type="match status" value="1"/>
</dbReference>
<evidence type="ECO:0000313" key="2">
    <source>
        <dbReference type="EMBL" id="OOM82272.1"/>
    </source>
</evidence>
<dbReference type="InterPro" id="IPR050312">
    <property type="entry name" value="IolE/XylAMocC-like"/>
</dbReference>